<reference evidence="3 4" key="1">
    <citation type="journal article" date="2005" name="Nucleic Acids Res.">
        <title>Genomic blueprint of Hahella chejuensis, a marine microbe producing an algicidal agent.</title>
        <authorList>
            <person name="Jeong H."/>
            <person name="Yim J.H."/>
            <person name="Lee C."/>
            <person name="Choi S.-H."/>
            <person name="Park Y.K."/>
            <person name="Yoon S.H."/>
            <person name="Hur C.-G."/>
            <person name="Kang H.-Y."/>
            <person name="Kim D."/>
            <person name="Lee H.H."/>
            <person name="Park K.H."/>
            <person name="Park S.-H."/>
            <person name="Park H.-S."/>
            <person name="Lee H.K."/>
            <person name="Oh T.K."/>
            <person name="Kim J.F."/>
        </authorList>
    </citation>
    <scope>NUCLEOTIDE SEQUENCE [LARGE SCALE GENOMIC DNA]</scope>
    <source>
        <strain evidence="3 4">KCTC 2396</strain>
    </source>
</reference>
<keyword evidence="3" id="KW-0645">Protease</keyword>
<dbReference type="GO" id="GO:0006508">
    <property type="term" value="P:proteolysis"/>
    <property type="evidence" value="ECO:0007669"/>
    <property type="project" value="UniProtKB-KW"/>
</dbReference>
<name>Q2S6T4_HAHCH</name>
<keyword evidence="1" id="KW-0812">Transmembrane</keyword>
<dbReference type="AlphaFoldDB" id="Q2S6T4"/>
<gene>
    <name evidence="3" type="ordered locus">HCH_07025</name>
</gene>
<proteinExistence type="predicted"/>
<dbReference type="KEGG" id="hch:HCH_07025"/>
<dbReference type="HOGENOM" id="CLU_055401_1_0_6"/>
<dbReference type="Pfam" id="PF02517">
    <property type="entry name" value="Rce1-like"/>
    <property type="match status" value="1"/>
</dbReference>
<dbReference type="GO" id="GO:0004175">
    <property type="term" value="F:endopeptidase activity"/>
    <property type="evidence" value="ECO:0007669"/>
    <property type="project" value="UniProtKB-ARBA"/>
</dbReference>
<keyword evidence="4" id="KW-1185">Reference proteome</keyword>
<sequence length="294" mass="32065">MVSFTLTPAVIWVFSLYALALIALILARSRQIPAYAWTLPASASLGAAFYFDLAAWIALLPLAALWAAGLAMVKLSGWKKALAWLATTALSLALALHLAPGFTHQTVIPTLHLGAATLPFALSAKLDKALAGLLLVALFLPYLPTLRQTGADLRRHWPLLVASLGVIFGVGALLGVDLDPKTGSYILVFAFFNLLVTCIAEETFFRLLVQRSFVSCFPNLNKVGLWGVWVAGTLFGLAHFHTGPDAALRMALITLAGYCYAWVYYKTQNFWLSVLLHFLVNVIHLCLFVYPADF</sequence>
<dbReference type="eggNOG" id="COG1266">
    <property type="taxonomic scope" value="Bacteria"/>
</dbReference>
<keyword evidence="1" id="KW-1133">Transmembrane helix</keyword>
<feature type="transmembrane region" description="Helical" evidence="1">
    <location>
        <begin position="129"/>
        <end position="145"/>
    </location>
</feature>
<feature type="transmembrane region" description="Helical" evidence="1">
    <location>
        <begin position="82"/>
        <end position="102"/>
    </location>
</feature>
<evidence type="ECO:0000256" key="1">
    <source>
        <dbReference type="SAM" id="Phobius"/>
    </source>
</evidence>
<feature type="transmembrane region" description="Helical" evidence="1">
    <location>
        <begin position="157"/>
        <end position="176"/>
    </location>
</feature>
<protein>
    <submittedName>
        <fullName evidence="3">Predicted metal-dependent membrane protease</fullName>
    </submittedName>
</protein>
<organism evidence="3 4">
    <name type="scientific">Hahella chejuensis (strain KCTC 2396)</name>
    <dbReference type="NCBI Taxonomy" id="349521"/>
    <lineage>
        <taxon>Bacteria</taxon>
        <taxon>Pseudomonadati</taxon>
        <taxon>Pseudomonadota</taxon>
        <taxon>Gammaproteobacteria</taxon>
        <taxon>Oceanospirillales</taxon>
        <taxon>Hahellaceae</taxon>
        <taxon>Hahella</taxon>
    </lineage>
</organism>
<evidence type="ECO:0000313" key="4">
    <source>
        <dbReference type="Proteomes" id="UP000000238"/>
    </source>
</evidence>
<feature type="transmembrane region" description="Helical" evidence="1">
    <location>
        <begin position="182"/>
        <end position="200"/>
    </location>
</feature>
<feature type="domain" description="CAAX prenyl protease 2/Lysostaphin resistance protein A-like" evidence="2">
    <location>
        <begin position="186"/>
        <end position="283"/>
    </location>
</feature>
<keyword evidence="3" id="KW-0378">Hydrolase</keyword>
<feature type="transmembrane region" description="Helical" evidence="1">
    <location>
        <begin position="57"/>
        <end position="75"/>
    </location>
</feature>
<evidence type="ECO:0000259" key="2">
    <source>
        <dbReference type="Pfam" id="PF02517"/>
    </source>
</evidence>
<accession>Q2S6T4</accession>
<feature type="transmembrane region" description="Helical" evidence="1">
    <location>
        <begin position="246"/>
        <end position="263"/>
    </location>
</feature>
<feature type="transmembrane region" description="Helical" evidence="1">
    <location>
        <begin position="270"/>
        <end position="290"/>
    </location>
</feature>
<dbReference type="Proteomes" id="UP000000238">
    <property type="component" value="Chromosome"/>
</dbReference>
<dbReference type="InterPro" id="IPR003675">
    <property type="entry name" value="Rce1/LyrA-like_dom"/>
</dbReference>
<keyword evidence="1" id="KW-0472">Membrane</keyword>
<feature type="transmembrane region" description="Helical" evidence="1">
    <location>
        <begin position="6"/>
        <end position="27"/>
    </location>
</feature>
<feature type="transmembrane region" description="Helical" evidence="1">
    <location>
        <begin position="220"/>
        <end position="240"/>
    </location>
</feature>
<dbReference type="GO" id="GO:0080120">
    <property type="term" value="P:CAAX-box protein maturation"/>
    <property type="evidence" value="ECO:0007669"/>
    <property type="project" value="UniProtKB-ARBA"/>
</dbReference>
<evidence type="ECO:0000313" key="3">
    <source>
        <dbReference type="EMBL" id="ABC33640.1"/>
    </source>
</evidence>
<dbReference type="EMBL" id="CP000155">
    <property type="protein sequence ID" value="ABC33640.1"/>
    <property type="molecule type" value="Genomic_DNA"/>
</dbReference>
<dbReference type="STRING" id="349521.HCH_07025"/>